<keyword evidence="10" id="KW-1185">Reference proteome</keyword>
<name>A0AAW5K6I2_9BACT</name>
<evidence type="ECO:0000256" key="8">
    <source>
        <dbReference type="SAM" id="Phobius"/>
    </source>
</evidence>
<dbReference type="SUPFAM" id="SSF118215">
    <property type="entry name" value="Proton glutamate symport protein"/>
    <property type="match status" value="1"/>
</dbReference>
<keyword evidence="5" id="KW-0769">Symport</keyword>
<dbReference type="Pfam" id="PF00375">
    <property type="entry name" value="SDF"/>
    <property type="match status" value="1"/>
</dbReference>
<dbReference type="InterPro" id="IPR018107">
    <property type="entry name" value="Na-dicarboxylate_symporter_CS"/>
</dbReference>
<dbReference type="RefSeq" id="WP_232196853.1">
    <property type="nucleotide sequence ID" value="NZ_CABKQM010000004.1"/>
</dbReference>
<keyword evidence="4 8" id="KW-0812">Transmembrane</keyword>
<evidence type="ECO:0000256" key="1">
    <source>
        <dbReference type="ARBA" id="ARBA00004651"/>
    </source>
</evidence>
<dbReference type="PRINTS" id="PR00173">
    <property type="entry name" value="EDTRNSPORT"/>
</dbReference>
<evidence type="ECO:0000256" key="5">
    <source>
        <dbReference type="ARBA" id="ARBA00022847"/>
    </source>
</evidence>
<keyword evidence="6 8" id="KW-1133">Transmembrane helix</keyword>
<dbReference type="GO" id="GO:0015293">
    <property type="term" value="F:symporter activity"/>
    <property type="evidence" value="ECO:0007669"/>
    <property type="project" value="UniProtKB-KW"/>
</dbReference>
<feature type="transmembrane region" description="Helical" evidence="8">
    <location>
        <begin position="140"/>
        <end position="163"/>
    </location>
</feature>
<dbReference type="GO" id="GO:0005886">
    <property type="term" value="C:plasma membrane"/>
    <property type="evidence" value="ECO:0007669"/>
    <property type="project" value="UniProtKB-SubCell"/>
</dbReference>
<feature type="transmembrane region" description="Helical" evidence="8">
    <location>
        <begin position="219"/>
        <end position="242"/>
    </location>
</feature>
<feature type="transmembrane region" description="Helical" evidence="8">
    <location>
        <begin position="83"/>
        <end position="104"/>
    </location>
</feature>
<protein>
    <submittedName>
        <fullName evidence="9">Dicarboxylate/amino acid:cation symporter</fullName>
    </submittedName>
</protein>
<keyword evidence="2" id="KW-0813">Transport</keyword>
<keyword evidence="3" id="KW-1003">Cell membrane</keyword>
<dbReference type="InterPro" id="IPR036458">
    <property type="entry name" value="Na:dicarbo_symporter_sf"/>
</dbReference>
<dbReference type="AlphaFoldDB" id="A0AAW5K6I2"/>
<feature type="transmembrane region" description="Helical" evidence="8">
    <location>
        <begin position="7"/>
        <end position="26"/>
    </location>
</feature>
<dbReference type="Proteomes" id="UP001205919">
    <property type="component" value="Unassembled WGS sequence"/>
</dbReference>
<feature type="transmembrane region" description="Helical" evidence="8">
    <location>
        <begin position="38"/>
        <end position="63"/>
    </location>
</feature>
<dbReference type="InterPro" id="IPR001991">
    <property type="entry name" value="Na-dicarboxylate_symporter"/>
</dbReference>
<evidence type="ECO:0000256" key="4">
    <source>
        <dbReference type="ARBA" id="ARBA00022692"/>
    </source>
</evidence>
<comment type="subcellular location">
    <subcellularLocation>
        <location evidence="1">Cell membrane</location>
        <topology evidence="1">Multi-pass membrane protein</topology>
    </subcellularLocation>
</comment>
<feature type="transmembrane region" description="Helical" evidence="8">
    <location>
        <begin position="184"/>
        <end position="207"/>
    </location>
</feature>
<sequence>MSLIAKIGIGFVIGLVLGFIIGPMAAGSPFIADIVIPVLQLIGGIFLALLKMLIVPLVFSSLIMGASSIGDPKVLGRIGVKTVAFYLGTTVVAIIIGLILGNVIQPGVGMAIEGAKAAAKEPETIFSVILNIFPANPLQALVNGVMLQVIVFALFLGVAATLIGEKGKAFLAFNSSLAEVMFKVTSIVMKTAPLGIFALIAVTAAKYGPAVLAPFAKVIFAVYLGCFLQVVIVYSGLITGIVHKSPLWFLKGVREAMLAAFVTRTSAGVLPISMNNVQKNLGVSEDVSSFVLPLGATINMDGTAIYEGICALFVAQAFGIDLSLGAQAGILMTATLASIGTAGVPGAGLIMLSMVLVSAGLPIEGMALVAGIDAVLDMARTCVNVTGDMCVSTVIAKTEGEKL</sequence>
<evidence type="ECO:0000256" key="6">
    <source>
        <dbReference type="ARBA" id="ARBA00022989"/>
    </source>
</evidence>
<dbReference type="PROSITE" id="PS00714">
    <property type="entry name" value="NA_DICARBOXYL_SYMP_2"/>
    <property type="match status" value="1"/>
</dbReference>
<comment type="caution">
    <text evidence="9">The sequence shown here is derived from an EMBL/GenBank/DDBJ whole genome shotgun (WGS) entry which is preliminary data.</text>
</comment>
<dbReference type="PANTHER" id="PTHR42865">
    <property type="entry name" value="PROTON/GLUTAMATE-ASPARTATE SYMPORTER"/>
    <property type="match status" value="1"/>
</dbReference>
<dbReference type="Gene3D" id="1.10.3860.10">
    <property type="entry name" value="Sodium:dicarboxylate symporter"/>
    <property type="match status" value="1"/>
</dbReference>
<accession>A0AAW5K6I2</accession>
<gene>
    <name evidence="9" type="ORF">NE630_13585</name>
</gene>
<proteinExistence type="predicted"/>
<evidence type="ECO:0000256" key="7">
    <source>
        <dbReference type="ARBA" id="ARBA00023136"/>
    </source>
</evidence>
<evidence type="ECO:0000256" key="3">
    <source>
        <dbReference type="ARBA" id="ARBA00022475"/>
    </source>
</evidence>
<organism evidence="9 10">
    <name type="scientific">Cloacibacillus evryensis</name>
    <dbReference type="NCBI Taxonomy" id="508460"/>
    <lineage>
        <taxon>Bacteria</taxon>
        <taxon>Thermotogati</taxon>
        <taxon>Synergistota</taxon>
        <taxon>Synergistia</taxon>
        <taxon>Synergistales</taxon>
        <taxon>Synergistaceae</taxon>
        <taxon>Cloacibacillus</taxon>
    </lineage>
</organism>
<evidence type="ECO:0000256" key="2">
    <source>
        <dbReference type="ARBA" id="ARBA00022448"/>
    </source>
</evidence>
<keyword evidence="7 8" id="KW-0472">Membrane</keyword>
<evidence type="ECO:0000313" key="9">
    <source>
        <dbReference type="EMBL" id="MCQ4815466.1"/>
    </source>
</evidence>
<dbReference type="PANTHER" id="PTHR42865:SF7">
    <property type="entry name" value="PROTON_GLUTAMATE-ASPARTATE SYMPORTER"/>
    <property type="match status" value="1"/>
</dbReference>
<dbReference type="FunFam" id="1.10.3860.10:FF:000001">
    <property type="entry name" value="C4-dicarboxylate transport protein"/>
    <property type="match status" value="1"/>
</dbReference>
<dbReference type="EMBL" id="JANFYT010000038">
    <property type="protein sequence ID" value="MCQ4815466.1"/>
    <property type="molecule type" value="Genomic_DNA"/>
</dbReference>
<dbReference type="GO" id="GO:0006835">
    <property type="term" value="P:dicarboxylic acid transport"/>
    <property type="evidence" value="ECO:0007669"/>
    <property type="project" value="UniProtKB-ARBA"/>
</dbReference>
<evidence type="ECO:0000313" key="10">
    <source>
        <dbReference type="Proteomes" id="UP001205919"/>
    </source>
</evidence>
<reference evidence="9 10" key="1">
    <citation type="submission" date="2022-06" db="EMBL/GenBank/DDBJ databases">
        <title>Isolation of gut microbiota from human fecal samples.</title>
        <authorList>
            <person name="Pamer E.G."/>
            <person name="Barat B."/>
            <person name="Waligurski E."/>
            <person name="Medina S."/>
            <person name="Paddock L."/>
            <person name="Mostad J."/>
        </authorList>
    </citation>
    <scope>NUCLEOTIDE SEQUENCE [LARGE SCALE GENOMIC DNA]</scope>
    <source>
        <strain evidence="9 10">DFI.9.90</strain>
    </source>
</reference>